<evidence type="ECO:0000313" key="1">
    <source>
        <dbReference type="EMBL" id="KGX92008.1"/>
    </source>
</evidence>
<dbReference type="RefSeq" id="WP_026799323.1">
    <property type="nucleotide sequence ID" value="NZ_AULI01000002.1"/>
</dbReference>
<name>A0A0A5GLE1_9BACI</name>
<dbReference type="Proteomes" id="UP000030528">
    <property type="component" value="Unassembled WGS sequence"/>
</dbReference>
<dbReference type="InterPro" id="IPR036291">
    <property type="entry name" value="NAD(P)-bd_dom_sf"/>
</dbReference>
<dbReference type="EMBL" id="AVPE01000008">
    <property type="protein sequence ID" value="KGX92008.1"/>
    <property type="molecule type" value="Genomic_DNA"/>
</dbReference>
<accession>A0A0A5GLE1</accession>
<dbReference type="eggNOG" id="COG0451">
    <property type="taxonomic scope" value="Bacteria"/>
</dbReference>
<reference evidence="1 2" key="1">
    <citation type="submission" date="2013-08" db="EMBL/GenBank/DDBJ databases">
        <authorList>
            <person name="Huang J."/>
            <person name="Wang G."/>
        </authorList>
    </citation>
    <scope>NUCLEOTIDE SEQUENCE [LARGE SCALE GENOMIC DNA]</scope>
    <source>
        <strain evidence="1 2">JSM 076056</strain>
    </source>
</reference>
<comment type="caution">
    <text evidence="1">The sequence shown here is derived from an EMBL/GenBank/DDBJ whole genome shotgun (WGS) entry which is preliminary data.</text>
</comment>
<proteinExistence type="predicted"/>
<dbReference type="AlphaFoldDB" id="A0A0A5GLE1"/>
<dbReference type="OrthoDB" id="9785845at2"/>
<gene>
    <name evidence="1" type="ORF">N781_03000</name>
</gene>
<keyword evidence="2" id="KW-1185">Reference proteome</keyword>
<sequence>MRTGYELDEWMSRPSNKLIRDLEQLDGDIMILGVGGKMGPTLAKLAYNAVKEGDSSKRVLAVSRFRNGTLQEELEAYGIETIAADLLDEEQLQRLPQVRNIMYMVGQKFGTTGKEHMTWAMNSYLPGRIAEKYKDSRIVSFSTGNVYPLSSITHGGVSEEDSVQPNGEYAQSCLGRERVFSYFSHKYGTQQLHFRLNYAVDLRYGVLLELAKAVYQEQPIDLSMGHVNVIWQGDANEMALRAFLHCQSPPQILNVTGPETLSVRWIAERFGERFGKNPLFIGKEQDTALLSNASKAHQWFGYPSVTIREMLTLTADWLEAEGEMLQKPTHFQEREGKY</sequence>
<evidence type="ECO:0000313" key="2">
    <source>
        <dbReference type="Proteomes" id="UP000030528"/>
    </source>
</evidence>
<dbReference type="Gene3D" id="3.40.50.720">
    <property type="entry name" value="NAD(P)-binding Rossmann-like Domain"/>
    <property type="match status" value="1"/>
</dbReference>
<dbReference type="SUPFAM" id="SSF51735">
    <property type="entry name" value="NAD(P)-binding Rossmann-fold domains"/>
    <property type="match status" value="1"/>
</dbReference>
<dbReference type="STRING" id="1385510.GCA_000425205_00538"/>
<organism evidence="1 2">
    <name type="scientific">Pontibacillus halophilus JSM 076056 = DSM 19796</name>
    <dbReference type="NCBI Taxonomy" id="1385510"/>
    <lineage>
        <taxon>Bacteria</taxon>
        <taxon>Bacillati</taxon>
        <taxon>Bacillota</taxon>
        <taxon>Bacilli</taxon>
        <taxon>Bacillales</taxon>
        <taxon>Bacillaceae</taxon>
        <taxon>Pontibacillus</taxon>
    </lineage>
</organism>
<protein>
    <submittedName>
        <fullName evidence="1">Epimerase</fullName>
    </submittedName>
</protein>